<dbReference type="InterPro" id="IPR050071">
    <property type="entry name" value="Dehydroquinate_synthase"/>
</dbReference>
<keyword evidence="8 17" id="KW-0963">Cytoplasm</keyword>
<sequence>MTVIDVALKDHSYQVHIERGLLNEAGHQVKAQWPKVGKVALISDDNVAPLYQQRVAEQLMQQGLTVCQYVVPAGEPSKSWPVVNDLVTKMIDDSFSRDDGVVALGGGVIGDLAGFVASVYMRGIAFIQIPTSLLAQVDSSVGGKTAIDVGAAKNMVGTFYQPDLVLIDPDTLDTLPERYLVEGYGEIVKTALLDSAEFWNLTEQVDSVVALLKLAPELSQRSIAYKAKVVMADEKEGGLRQVLNLGHTAGHAIELLSPTVMAHGEAVSIGLVKILRVFEAQGLEQENLSSQVIQRLQAVGLPTESELIGTPAFYETLQHDKKNRGGVLNLVYVSNPGEPHIYPIDSQTVKTFFEESCK</sequence>
<evidence type="ECO:0000256" key="17">
    <source>
        <dbReference type="HAMAP-Rule" id="MF_00110"/>
    </source>
</evidence>
<evidence type="ECO:0000256" key="13">
    <source>
        <dbReference type="ARBA" id="ARBA00023027"/>
    </source>
</evidence>
<keyword evidence="9 17" id="KW-0028">Amino-acid biosynthesis</keyword>
<dbReference type="EC" id="4.2.3.4" evidence="6 17"/>
<keyword evidence="14 17" id="KW-0057">Aromatic amino acid biosynthesis</keyword>
<dbReference type="NCBIfam" id="TIGR01357">
    <property type="entry name" value="aroB"/>
    <property type="match status" value="1"/>
</dbReference>
<dbReference type="GO" id="GO:0008652">
    <property type="term" value="P:amino acid biosynthetic process"/>
    <property type="evidence" value="ECO:0007669"/>
    <property type="project" value="UniProtKB-KW"/>
</dbReference>
<evidence type="ECO:0000256" key="10">
    <source>
        <dbReference type="ARBA" id="ARBA00022723"/>
    </source>
</evidence>
<comment type="subcellular location">
    <subcellularLocation>
        <location evidence="3 17">Cytoplasm</location>
    </subcellularLocation>
</comment>
<evidence type="ECO:0000313" key="20">
    <source>
        <dbReference type="EMBL" id="GEK28958.1"/>
    </source>
</evidence>
<evidence type="ECO:0000256" key="2">
    <source>
        <dbReference type="ARBA" id="ARBA00001911"/>
    </source>
</evidence>
<reference evidence="20 23" key="2">
    <citation type="submission" date="2019-07" db="EMBL/GenBank/DDBJ databases">
        <title>Whole genome shotgun sequence of Lactobacillus siliginis NBRC 101315.</title>
        <authorList>
            <person name="Hosoyama A."/>
            <person name="Uohara A."/>
            <person name="Ohji S."/>
            <person name="Ichikawa N."/>
        </authorList>
    </citation>
    <scope>NUCLEOTIDE SEQUENCE [LARGE SCALE GENOMIC DNA]</scope>
    <source>
        <strain evidence="20 23">NBRC 101315</strain>
    </source>
</reference>
<dbReference type="Pfam" id="PF01761">
    <property type="entry name" value="DHQ_synthase"/>
    <property type="match status" value="1"/>
</dbReference>
<dbReference type="InterPro" id="IPR016037">
    <property type="entry name" value="DHQ_synth_AroB"/>
</dbReference>
<organism evidence="21 22">
    <name type="scientific">Furfurilactobacillus siliginis</name>
    <dbReference type="NCBI Taxonomy" id="348151"/>
    <lineage>
        <taxon>Bacteria</taxon>
        <taxon>Bacillati</taxon>
        <taxon>Bacillota</taxon>
        <taxon>Bacilli</taxon>
        <taxon>Lactobacillales</taxon>
        <taxon>Lactobacillaceae</taxon>
        <taxon>Furfurilactobacillus</taxon>
    </lineage>
</organism>
<evidence type="ECO:0000256" key="14">
    <source>
        <dbReference type="ARBA" id="ARBA00023141"/>
    </source>
</evidence>
<dbReference type="GO" id="GO:0003856">
    <property type="term" value="F:3-dehydroquinate synthase activity"/>
    <property type="evidence" value="ECO:0007669"/>
    <property type="project" value="UniProtKB-UniRule"/>
</dbReference>
<comment type="caution">
    <text evidence="17">Lacks conserved residue(s) required for the propagation of feature annotation.</text>
</comment>
<keyword evidence="11 17" id="KW-0547">Nucleotide-binding</keyword>
<dbReference type="RefSeq" id="WP_057810527.1">
    <property type="nucleotide sequence ID" value="NZ_BJUD01000025.1"/>
</dbReference>
<dbReference type="Pfam" id="PF24621">
    <property type="entry name" value="DHQS_C"/>
    <property type="match status" value="1"/>
</dbReference>
<dbReference type="UniPathway" id="UPA00053">
    <property type="reaction ID" value="UER00085"/>
</dbReference>
<evidence type="ECO:0000256" key="4">
    <source>
        <dbReference type="ARBA" id="ARBA00004661"/>
    </source>
</evidence>
<name>A0A0R2L7J5_9LACO</name>
<evidence type="ECO:0000256" key="15">
    <source>
        <dbReference type="ARBA" id="ARBA00023239"/>
    </source>
</evidence>
<gene>
    <name evidence="17 20" type="primary">aroB</name>
    <name evidence="21" type="ORF">IV55_GL001871</name>
    <name evidence="20" type="ORF">LSI01_12690</name>
</gene>
<feature type="binding site" evidence="17">
    <location>
        <position position="186"/>
    </location>
    <ligand>
        <name>Zn(2+)</name>
        <dbReference type="ChEBI" id="CHEBI:29105"/>
    </ligand>
</feature>
<comment type="cofactor">
    <cofactor evidence="17">
        <name>Co(2+)</name>
        <dbReference type="ChEBI" id="CHEBI:48828"/>
    </cofactor>
    <cofactor evidence="17">
        <name>Zn(2+)</name>
        <dbReference type="ChEBI" id="CHEBI:29105"/>
    </cofactor>
    <text evidence="17">Binds 1 divalent metal cation per subunit. Can use either Co(2+) or Zn(2+).</text>
</comment>
<dbReference type="EMBL" id="BJUD01000025">
    <property type="protein sequence ID" value="GEK28958.1"/>
    <property type="molecule type" value="Genomic_DNA"/>
</dbReference>
<dbReference type="AlphaFoldDB" id="A0A0R2L7J5"/>
<evidence type="ECO:0000256" key="5">
    <source>
        <dbReference type="ARBA" id="ARBA00005412"/>
    </source>
</evidence>
<feature type="binding site" evidence="17">
    <location>
        <position position="263"/>
    </location>
    <ligand>
        <name>Zn(2+)</name>
        <dbReference type="ChEBI" id="CHEBI:29105"/>
    </ligand>
</feature>
<dbReference type="PATRIC" id="fig|348151.3.peg.1923"/>
<comment type="cofactor">
    <cofactor evidence="2 17">
        <name>NAD(+)</name>
        <dbReference type="ChEBI" id="CHEBI:57540"/>
    </cofactor>
</comment>
<evidence type="ECO:0000313" key="22">
    <source>
        <dbReference type="Proteomes" id="UP000051139"/>
    </source>
</evidence>
<dbReference type="OrthoDB" id="9806583at2"/>
<comment type="similarity">
    <text evidence="5 17">Belongs to the sugar phosphate cyclases superfamily. Dehydroquinate synthase family.</text>
</comment>
<reference evidence="21 22" key="1">
    <citation type="journal article" date="2015" name="Genome Announc.">
        <title>Expanding the biotechnology potential of lactobacilli through comparative genomics of 213 strains and associated genera.</title>
        <authorList>
            <person name="Sun Z."/>
            <person name="Harris H.M."/>
            <person name="McCann A."/>
            <person name="Guo C."/>
            <person name="Argimon S."/>
            <person name="Zhang W."/>
            <person name="Yang X."/>
            <person name="Jeffery I.B."/>
            <person name="Cooney J.C."/>
            <person name="Kagawa T.F."/>
            <person name="Liu W."/>
            <person name="Song Y."/>
            <person name="Salvetti E."/>
            <person name="Wrobel A."/>
            <person name="Rasinkangas P."/>
            <person name="Parkhill J."/>
            <person name="Rea M.C."/>
            <person name="O'Sullivan O."/>
            <person name="Ritari J."/>
            <person name="Douillard F.P."/>
            <person name="Paul Ross R."/>
            <person name="Yang R."/>
            <person name="Briner A.E."/>
            <person name="Felis G.E."/>
            <person name="de Vos W.M."/>
            <person name="Barrangou R."/>
            <person name="Klaenhammer T.R."/>
            <person name="Caufield P.W."/>
            <person name="Cui Y."/>
            <person name="Zhang H."/>
            <person name="O'Toole P.W."/>
        </authorList>
    </citation>
    <scope>NUCLEOTIDE SEQUENCE [LARGE SCALE GENOMIC DNA]</scope>
    <source>
        <strain evidence="21 22">DSM 22696</strain>
    </source>
</reference>
<accession>A0A0R2L7J5</accession>
<evidence type="ECO:0000256" key="7">
    <source>
        <dbReference type="ARBA" id="ARBA00017684"/>
    </source>
</evidence>
<evidence type="ECO:0000256" key="12">
    <source>
        <dbReference type="ARBA" id="ARBA00022833"/>
    </source>
</evidence>
<feature type="binding site" evidence="17">
    <location>
        <position position="144"/>
    </location>
    <ligand>
        <name>NAD(+)</name>
        <dbReference type="ChEBI" id="CHEBI:57540"/>
    </ligand>
</feature>
<evidence type="ECO:0000259" key="18">
    <source>
        <dbReference type="Pfam" id="PF01761"/>
    </source>
</evidence>
<evidence type="ECO:0000256" key="6">
    <source>
        <dbReference type="ARBA" id="ARBA00013031"/>
    </source>
</evidence>
<feature type="binding site" evidence="17">
    <location>
        <position position="153"/>
    </location>
    <ligand>
        <name>NAD(+)</name>
        <dbReference type="ChEBI" id="CHEBI:57540"/>
    </ligand>
</feature>
<dbReference type="GO" id="GO:0000166">
    <property type="term" value="F:nucleotide binding"/>
    <property type="evidence" value="ECO:0007669"/>
    <property type="project" value="UniProtKB-KW"/>
</dbReference>
<dbReference type="InterPro" id="IPR030963">
    <property type="entry name" value="DHQ_synth_fam"/>
</dbReference>
<evidence type="ECO:0000256" key="8">
    <source>
        <dbReference type="ARBA" id="ARBA00022490"/>
    </source>
</evidence>
<evidence type="ECO:0000256" key="16">
    <source>
        <dbReference type="ARBA" id="ARBA00023285"/>
    </source>
</evidence>
<evidence type="ECO:0000256" key="1">
    <source>
        <dbReference type="ARBA" id="ARBA00001393"/>
    </source>
</evidence>
<dbReference type="GO" id="GO:0009073">
    <property type="term" value="P:aromatic amino acid family biosynthetic process"/>
    <property type="evidence" value="ECO:0007669"/>
    <property type="project" value="UniProtKB-KW"/>
</dbReference>
<keyword evidence="16 17" id="KW-0170">Cobalt</keyword>
<dbReference type="GO" id="GO:0046872">
    <property type="term" value="F:metal ion binding"/>
    <property type="evidence" value="ECO:0007669"/>
    <property type="project" value="UniProtKB-KW"/>
</dbReference>
<feature type="binding site" evidence="17">
    <location>
        <begin position="131"/>
        <end position="132"/>
    </location>
    <ligand>
        <name>NAD(+)</name>
        <dbReference type="ChEBI" id="CHEBI:57540"/>
    </ligand>
</feature>
<dbReference type="GO" id="GO:0005737">
    <property type="term" value="C:cytoplasm"/>
    <property type="evidence" value="ECO:0007669"/>
    <property type="project" value="UniProtKB-SubCell"/>
</dbReference>
<feature type="domain" description="3-dehydroquinate synthase N-terminal" evidence="18">
    <location>
        <begin position="69"/>
        <end position="180"/>
    </location>
</feature>
<dbReference type="EMBL" id="JQCB01000007">
    <property type="protein sequence ID" value="KRN95766.1"/>
    <property type="molecule type" value="Genomic_DNA"/>
</dbReference>
<feature type="binding site" evidence="17">
    <location>
        <begin position="107"/>
        <end position="111"/>
    </location>
    <ligand>
        <name>NAD(+)</name>
        <dbReference type="ChEBI" id="CHEBI:57540"/>
    </ligand>
</feature>
<dbReference type="PANTHER" id="PTHR43622:SF7">
    <property type="entry name" value="3-DEHYDROQUINATE SYNTHASE, CHLOROPLASTIC"/>
    <property type="match status" value="1"/>
</dbReference>
<keyword evidence="13 17" id="KW-0520">NAD</keyword>
<dbReference type="SUPFAM" id="SSF56796">
    <property type="entry name" value="Dehydroquinate synthase-like"/>
    <property type="match status" value="1"/>
</dbReference>
<protein>
    <recommendedName>
        <fullName evidence="7 17">3-dehydroquinate synthase</fullName>
        <shortName evidence="17">DHQS</shortName>
        <ecNumber evidence="6 17">4.2.3.4</ecNumber>
    </recommendedName>
</protein>
<evidence type="ECO:0000313" key="23">
    <source>
        <dbReference type="Proteomes" id="UP000321429"/>
    </source>
</evidence>
<keyword evidence="12 17" id="KW-0862">Zinc</keyword>
<dbReference type="Proteomes" id="UP000321429">
    <property type="component" value="Unassembled WGS sequence"/>
</dbReference>
<dbReference type="GO" id="GO:0009423">
    <property type="term" value="P:chorismate biosynthetic process"/>
    <property type="evidence" value="ECO:0007669"/>
    <property type="project" value="UniProtKB-UniRule"/>
</dbReference>
<dbReference type="CDD" id="cd08195">
    <property type="entry name" value="DHQS"/>
    <property type="match status" value="1"/>
</dbReference>
<keyword evidence="22" id="KW-1185">Reference proteome</keyword>
<dbReference type="STRING" id="348151.IV55_GL001871"/>
<dbReference type="InterPro" id="IPR056179">
    <property type="entry name" value="DHQS_C"/>
</dbReference>
<feature type="domain" description="3-dehydroquinate synthase C-terminal" evidence="19">
    <location>
        <begin position="183"/>
        <end position="323"/>
    </location>
</feature>
<evidence type="ECO:0000256" key="3">
    <source>
        <dbReference type="ARBA" id="ARBA00004496"/>
    </source>
</evidence>
<keyword evidence="10 17" id="KW-0479">Metal-binding</keyword>
<dbReference type="PANTHER" id="PTHR43622">
    <property type="entry name" value="3-DEHYDROQUINATE SYNTHASE"/>
    <property type="match status" value="1"/>
</dbReference>
<dbReference type="InterPro" id="IPR030960">
    <property type="entry name" value="DHQS/DOIS_N"/>
</dbReference>
<proteinExistence type="inferred from homology"/>
<evidence type="ECO:0000256" key="11">
    <source>
        <dbReference type="ARBA" id="ARBA00022741"/>
    </source>
</evidence>
<dbReference type="Gene3D" id="3.40.50.1970">
    <property type="match status" value="1"/>
</dbReference>
<comment type="pathway">
    <text evidence="4 17">Metabolic intermediate biosynthesis; chorismate biosynthesis; chorismate from D-erythrose 4-phosphate and phosphoenolpyruvate: step 2/7.</text>
</comment>
<comment type="catalytic activity">
    <reaction evidence="1 17">
        <text>7-phospho-2-dehydro-3-deoxy-D-arabino-heptonate = 3-dehydroquinate + phosphate</text>
        <dbReference type="Rhea" id="RHEA:21968"/>
        <dbReference type="ChEBI" id="CHEBI:32364"/>
        <dbReference type="ChEBI" id="CHEBI:43474"/>
        <dbReference type="ChEBI" id="CHEBI:58394"/>
        <dbReference type="EC" id="4.2.3.4"/>
    </reaction>
</comment>
<dbReference type="PIRSF" id="PIRSF001455">
    <property type="entry name" value="DHQ_synth"/>
    <property type="match status" value="1"/>
</dbReference>
<evidence type="ECO:0000259" key="19">
    <source>
        <dbReference type="Pfam" id="PF24621"/>
    </source>
</evidence>
<evidence type="ECO:0000313" key="21">
    <source>
        <dbReference type="EMBL" id="KRN95766.1"/>
    </source>
</evidence>
<keyword evidence="15 17" id="KW-0456">Lyase</keyword>
<dbReference type="Gene3D" id="1.20.1090.10">
    <property type="entry name" value="Dehydroquinate synthase-like - alpha domain"/>
    <property type="match status" value="1"/>
</dbReference>
<comment type="caution">
    <text evidence="21">The sequence shown here is derived from an EMBL/GenBank/DDBJ whole genome shotgun (WGS) entry which is preliminary data.</text>
</comment>
<feature type="binding site" evidence="17">
    <location>
        <position position="247"/>
    </location>
    <ligand>
        <name>Zn(2+)</name>
        <dbReference type="ChEBI" id="CHEBI:29105"/>
    </ligand>
</feature>
<dbReference type="FunFam" id="3.40.50.1970:FF:000001">
    <property type="entry name" value="3-dehydroquinate synthase"/>
    <property type="match status" value="1"/>
</dbReference>
<comment type="function">
    <text evidence="17">Catalyzes the conversion of 3-deoxy-D-arabino-heptulosonate 7-phosphate (DAHP) to dehydroquinate (DHQ).</text>
</comment>
<feature type="binding site" evidence="17">
    <location>
        <begin position="171"/>
        <end position="174"/>
    </location>
    <ligand>
        <name>NAD(+)</name>
        <dbReference type="ChEBI" id="CHEBI:57540"/>
    </ligand>
</feature>
<evidence type="ECO:0000256" key="9">
    <source>
        <dbReference type="ARBA" id="ARBA00022605"/>
    </source>
</evidence>
<dbReference type="HAMAP" id="MF_00110">
    <property type="entry name" value="DHQ_synthase"/>
    <property type="match status" value="1"/>
</dbReference>
<dbReference type="Proteomes" id="UP000051139">
    <property type="component" value="Unassembled WGS sequence"/>
</dbReference>